<dbReference type="Gene3D" id="3.40.50.720">
    <property type="entry name" value="NAD(P)-binding Rossmann-like Domain"/>
    <property type="match status" value="1"/>
</dbReference>
<name>A0A239PXW7_9PROT</name>
<reference evidence="2 3" key="1">
    <citation type="submission" date="2017-07" db="EMBL/GenBank/DDBJ databases">
        <authorList>
            <person name="Sun Z.S."/>
            <person name="Albrecht U."/>
            <person name="Echele G."/>
            <person name="Lee C.C."/>
        </authorList>
    </citation>
    <scope>NUCLEOTIDE SEQUENCE [LARGE SCALE GENOMIC DNA]</scope>
    <source>
        <strain evidence="2 3">CGMCC 1.12710</strain>
    </source>
</reference>
<dbReference type="AlphaFoldDB" id="A0A239PXW7"/>
<dbReference type="InterPro" id="IPR050463">
    <property type="entry name" value="Gfo/Idh/MocA_oxidrdct_glycsds"/>
</dbReference>
<feature type="domain" description="Gfo/Idh/MocA-like oxidoreductase N-terminal" evidence="1">
    <location>
        <begin position="4"/>
        <end position="115"/>
    </location>
</feature>
<evidence type="ECO:0000259" key="1">
    <source>
        <dbReference type="Pfam" id="PF01408"/>
    </source>
</evidence>
<dbReference type="InterPro" id="IPR036291">
    <property type="entry name" value="NAD(P)-bd_dom_sf"/>
</dbReference>
<dbReference type="EMBL" id="FZQA01000007">
    <property type="protein sequence ID" value="SNT75161.1"/>
    <property type="molecule type" value="Genomic_DNA"/>
</dbReference>
<accession>A0A239PXW7</accession>
<organism evidence="2 3">
    <name type="scientific">Amphiplicatus metriothermophilus</name>
    <dbReference type="NCBI Taxonomy" id="1519374"/>
    <lineage>
        <taxon>Bacteria</taxon>
        <taxon>Pseudomonadati</taxon>
        <taxon>Pseudomonadota</taxon>
        <taxon>Alphaproteobacteria</taxon>
        <taxon>Parvularculales</taxon>
        <taxon>Parvularculaceae</taxon>
        <taxon>Amphiplicatus</taxon>
    </lineage>
</organism>
<dbReference type="SUPFAM" id="SSF51735">
    <property type="entry name" value="NAD(P)-binding Rossmann-fold domains"/>
    <property type="match status" value="1"/>
</dbReference>
<dbReference type="PANTHER" id="PTHR43818">
    <property type="entry name" value="BCDNA.GH03377"/>
    <property type="match status" value="1"/>
</dbReference>
<dbReference type="OrthoDB" id="9813657at2"/>
<evidence type="ECO:0000313" key="3">
    <source>
        <dbReference type="Proteomes" id="UP000198346"/>
    </source>
</evidence>
<dbReference type="PANTHER" id="PTHR43818:SF7">
    <property type="entry name" value="DEHYDROGENASE"/>
    <property type="match status" value="1"/>
</dbReference>
<dbReference type="GO" id="GO:0000166">
    <property type="term" value="F:nucleotide binding"/>
    <property type="evidence" value="ECO:0007669"/>
    <property type="project" value="InterPro"/>
</dbReference>
<keyword evidence="3" id="KW-1185">Reference proteome</keyword>
<dbReference type="Gene3D" id="3.30.360.10">
    <property type="entry name" value="Dihydrodipicolinate Reductase, domain 2"/>
    <property type="match status" value="1"/>
</dbReference>
<dbReference type="Proteomes" id="UP000198346">
    <property type="component" value="Unassembled WGS sequence"/>
</dbReference>
<dbReference type="InterPro" id="IPR000683">
    <property type="entry name" value="Gfo/Idh/MocA-like_OxRdtase_N"/>
</dbReference>
<dbReference type="RefSeq" id="WP_089413022.1">
    <property type="nucleotide sequence ID" value="NZ_FZQA01000007.1"/>
</dbReference>
<sequence length="308" mass="33578">MSRMKIALAGIGKIARDAHVPALMASDAFELVAAVTRHEPPEGARGFRSISEMKAALPDVAAVSICTPPRGRLQLIAEAFDAGLDVMIEKPPAATLSEARQFADMAARAGCVLFVTWHSRAAAAVEPAKEWLRGKEIKRVEVSWKEDIRIWHPGQSWIWEPGLGAFDAGINAFSVLTHILPGALTVEDAELRFPANKDAPIAADIRLAHAHAAPVLAAFDFDQRGPQTWTIDIETDGGRLALSDGASAMSVDGEPVRLDGGPEYHLLYRQFQALLEDRRSDADLRPFELVADCFLLGRRKLVAPFEDF</sequence>
<protein>
    <submittedName>
        <fullName evidence="2">Galactose 1-dehydrogenase</fullName>
    </submittedName>
</protein>
<dbReference type="Pfam" id="PF01408">
    <property type="entry name" value="GFO_IDH_MocA"/>
    <property type="match status" value="1"/>
</dbReference>
<evidence type="ECO:0000313" key="2">
    <source>
        <dbReference type="EMBL" id="SNT75161.1"/>
    </source>
</evidence>
<gene>
    <name evidence="2" type="ORF">SAMN06297382_2588</name>
</gene>
<proteinExistence type="predicted"/>